<dbReference type="RefSeq" id="WP_013388789.1">
    <property type="nucleotide sequence ID" value="NC_014633.1"/>
</dbReference>
<dbReference type="NCBIfam" id="NF004466">
    <property type="entry name" value="PRK05788.1-4"/>
    <property type="match status" value="1"/>
</dbReference>
<organism evidence="3 4">
    <name type="scientific">Ilyobacter polytropus (strain ATCC 51220 / DSM 2926 / LMG 16218 / CuHBu1)</name>
    <dbReference type="NCBI Taxonomy" id="572544"/>
    <lineage>
        <taxon>Bacteria</taxon>
        <taxon>Fusobacteriati</taxon>
        <taxon>Fusobacteriota</taxon>
        <taxon>Fusobacteriia</taxon>
        <taxon>Fusobacteriales</taxon>
        <taxon>Fusobacteriaceae</taxon>
        <taxon>Ilyobacter</taxon>
    </lineage>
</organism>
<proteinExistence type="predicted"/>
<sequence>MKWAVISVTEKAVEKAMEVAKKIDCDIYTLPKYSVEGTIPFENGFKKGVGNIFSEYKTLLFIMASGIVVRTIAPLIKSKDIDPGILVMDEKGNFVTSLLSGHLGGANTACETIAQAVGAVPVISTASDVSGKTAVDTLAMAIKGKMDSLEKAKHVTSLIVGGEKVSLKLPDNVTISEDNSAGVIVLSNRKEVKVSQIIPQNIVVGVGCRRGTPKETIIEAVEKAMCEANLHMDSIRIFATVDLKGDEKGLLETVKHYGRELTVISRDKILPIEDNFEGSDFVKKSIGVKSVSAPCAFLASESKGKFITEKMRQAGVTVSIYEEEIRRDG</sequence>
<dbReference type="InterPro" id="IPR036518">
    <property type="entry name" value="CobE/GbiG_C_sf"/>
</dbReference>
<feature type="domain" description="CobE/GbiG C-terminal" evidence="1">
    <location>
        <begin position="202"/>
        <end position="320"/>
    </location>
</feature>
<gene>
    <name evidence="3" type="ordered locus">Ilyop_2370</name>
</gene>
<dbReference type="InterPro" id="IPR038029">
    <property type="entry name" value="GbiG_N_sf"/>
</dbReference>
<dbReference type="AlphaFoldDB" id="E3HDD0"/>
<dbReference type="Pfam" id="PF01890">
    <property type="entry name" value="CbiG_C"/>
    <property type="match status" value="1"/>
</dbReference>
<dbReference type="InterPro" id="IPR002750">
    <property type="entry name" value="CobE/GbiG_C"/>
</dbReference>
<dbReference type="InterPro" id="IPR021744">
    <property type="entry name" value="CbiG_N"/>
</dbReference>
<evidence type="ECO:0000259" key="2">
    <source>
        <dbReference type="Pfam" id="PF11760"/>
    </source>
</evidence>
<dbReference type="EMBL" id="CP002282">
    <property type="protein sequence ID" value="ADO84130.1"/>
    <property type="molecule type" value="Genomic_DNA"/>
</dbReference>
<dbReference type="SUPFAM" id="SSF159664">
    <property type="entry name" value="CobE/GbiG C-terminal domain-like"/>
    <property type="match status" value="1"/>
</dbReference>
<keyword evidence="3" id="KW-0614">Plasmid</keyword>
<accession>E3HDD0</accession>
<dbReference type="SUPFAM" id="SSF159672">
    <property type="entry name" value="CbiG N-terminal domain-like"/>
    <property type="match status" value="1"/>
</dbReference>
<dbReference type="OrthoDB" id="9781023at2"/>
<dbReference type="KEGG" id="ipo:Ilyop_2370"/>
<geneLocation type="plasmid" evidence="3 4">
    <name>pILYOP01</name>
</geneLocation>
<dbReference type="InterPro" id="IPR052553">
    <property type="entry name" value="CbiG_hydrolase"/>
</dbReference>
<feature type="domain" description="Cobalamin synthesis G N-terminal" evidence="2">
    <location>
        <begin position="49"/>
        <end position="128"/>
    </location>
</feature>
<protein>
    <submittedName>
        <fullName evidence="3">Cobalamin (Vitamin B12) biosynthesis CbiG protein</fullName>
    </submittedName>
</protein>
<name>E3HDD0_ILYPC</name>
<dbReference type="PANTHER" id="PTHR37477:SF1">
    <property type="entry name" value="COBALT-PRECORRIN-5A HYDROLASE"/>
    <property type="match status" value="1"/>
</dbReference>
<dbReference type="Proteomes" id="UP000006875">
    <property type="component" value="Plasmid pILYOP01"/>
</dbReference>
<dbReference type="Pfam" id="PF11760">
    <property type="entry name" value="CbiG_N"/>
    <property type="match status" value="1"/>
</dbReference>
<evidence type="ECO:0000313" key="3">
    <source>
        <dbReference type="EMBL" id="ADO84130.1"/>
    </source>
</evidence>
<evidence type="ECO:0000259" key="1">
    <source>
        <dbReference type="Pfam" id="PF01890"/>
    </source>
</evidence>
<dbReference type="GO" id="GO:0009236">
    <property type="term" value="P:cobalamin biosynthetic process"/>
    <property type="evidence" value="ECO:0007669"/>
    <property type="project" value="InterPro"/>
</dbReference>
<evidence type="ECO:0000313" key="4">
    <source>
        <dbReference type="Proteomes" id="UP000006875"/>
    </source>
</evidence>
<dbReference type="PANTHER" id="PTHR37477">
    <property type="entry name" value="COBALT-PRECORRIN-5A HYDROLASE"/>
    <property type="match status" value="1"/>
</dbReference>
<keyword evidence="4" id="KW-1185">Reference proteome</keyword>
<dbReference type="HOGENOM" id="CLU_028397_0_0_0"/>
<dbReference type="Gene3D" id="3.40.50.11220">
    <property type="match status" value="1"/>
</dbReference>
<reference evidence="3 4" key="1">
    <citation type="journal article" date="2010" name="Stand. Genomic Sci.">
        <title>Complete genome sequence of Ilyobacter polytropus type strain (CuHbu1).</title>
        <authorList>
            <person name="Sikorski J."/>
            <person name="Chertkov O."/>
            <person name="Lapidus A."/>
            <person name="Nolan M."/>
            <person name="Lucas S."/>
            <person name="Del Rio T.G."/>
            <person name="Tice H."/>
            <person name="Cheng J.F."/>
            <person name="Tapia R."/>
            <person name="Han C."/>
            <person name="Goodwin L."/>
            <person name="Pitluck S."/>
            <person name="Liolios K."/>
            <person name="Ivanova N."/>
            <person name="Mavromatis K."/>
            <person name="Mikhailova N."/>
            <person name="Pati A."/>
            <person name="Chen A."/>
            <person name="Palaniappan K."/>
            <person name="Land M."/>
            <person name="Hauser L."/>
            <person name="Chang Y.J."/>
            <person name="Jeffries C.D."/>
            <person name="Brambilla E."/>
            <person name="Yasawong M."/>
            <person name="Rohde M."/>
            <person name="Pukall R."/>
            <person name="Spring S."/>
            <person name="Goker M."/>
            <person name="Woyke T."/>
            <person name="Bristow J."/>
            <person name="Eisen J.A."/>
            <person name="Markowitz V."/>
            <person name="Hugenholtz P."/>
            <person name="Kyrpides N.C."/>
            <person name="Klenk H.P."/>
        </authorList>
    </citation>
    <scope>NUCLEOTIDE SEQUENCE [LARGE SCALE GENOMIC DNA]</scope>
    <source>
        <strain evidence="4">ATCC 51220 / DSM 2926 / LMG 16218 / CuHBu1</strain>
        <plasmid evidence="4">pILYOP01</plasmid>
    </source>
</reference>
<dbReference type="Gene3D" id="3.30.420.180">
    <property type="entry name" value="CobE/GbiG C-terminal domain"/>
    <property type="match status" value="1"/>
</dbReference>